<accession>A0ABU8BBZ2</accession>
<evidence type="ECO:0008006" key="3">
    <source>
        <dbReference type="Google" id="ProtNLM"/>
    </source>
</evidence>
<organism evidence="1 2">
    <name type="scientific">Bradyrhizobium algeriense</name>
    <dbReference type="NCBI Taxonomy" id="634784"/>
    <lineage>
        <taxon>Bacteria</taxon>
        <taxon>Pseudomonadati</taxon>
        <taxon>Pseudomonadota</taxon>
        <taxon>Alphaproteobacteria</taxon>
        <taxon>Hyphomicrobiales</taxon>
        <taxon>Nitrobacteraceae</taxon>
        <taxon>Bradyrhizobium</taxon>
    </lineage>
</organism>
<keyword evidence="2" id="KW-1185">Reference proteome</keyword>
<comment type="caution">
    <text evidence="1">The sequence shown here is derived from an EMBL/GenBank/DDBJ whole genome shotgun (WGS) entry which is preliminary data.</text>
</comment>
<proteinExistence type="predicted"/>
<protein>
    <recommendedName>
        <fullName evidence="3">BON domain-containing protein</fullName>
    </recommendedName>
</protein>
<reference evidence="1 2" key="1">
    <citation type="submission" date="2024-02" db="EMBL/GenBank/DDBJ databases">
        <title>Adaptive strategies in a cosmopolitan and abundant soil bacterium.</title>
        <authorList>
            <person name="Carini P."/>
        </authorList>
    </citation>
    <scope>NUCLEOTIDE SEQUENCE [LARGE SCALE GENOMIC DNA]</scope>
    <source>
        <strain evidence="1 2">AZCC 1608</strain>
    </source>
</reference>
<dbReference type="EMBL" id="JAZHRV010000001">
    <property type="protein sequence ID" value="MEH2556068.1"/>
    <property type="molecule type" value="Genomic_DNA"/>
</dbReference>
<dbReference type="Proteomes" id="UP001364224">
    <property type="component" value="Unassembled WGS sequence"/>
</dbReference>
<gene>
    <name evidence="1" type="ORF">V1286_003597</name>
</gene>
<evidence type="ECO:0000313" key="2">
    <source>
        <dbReference type="Proteomes" id="UP001364224"/>
    </source>
</evidence>
<evidence type="ECO:0000313" key="1">
    <source>
        <dbReference type="EMBL" id="MEH2556068.1"/>
    </source>
</evidence>
<name>A0ABU8BBZ2_9BRAD</name>
<sequence>MQSSGEIRREIAEPYPRHCERSEAIHCHLIRGKMDCFASLAMTTQNPRETATRIINEAKVVNRLHVRLY</sequence>